<dbReference type="SMART" id="SM00892">
    <property type="entry name" value="Endonuclease_NS"/>
    <property type="match status" value="1"/>
</dbReference>
<dbReference type="STRING" id="460265.Mnod_0799"/>
<keyword evidence="3" id="KW-0732">Signal</keyword>
<evidence type="ECO:0000256" key="8">
    <source>
        <dbReference type="RuleBase" id="RU004296"/>
    </source>
</evidence>
<keyword evidence="2 8" id="KW-0645">Protease</keyword>
<evidence type="ECO:0000313" key="12">
    <source>
        <dbReference type="EMBL" id="ACL55829.1"/>
    </source>
</evidence>
<dbReference type="InterPro" id="IPR020821">
    <property type="entry name" value="ENPP1-3/EXOG-like_nuc-like"/>
</dbReference>
<dbReference type="CDD" id="cd00091">
    <property type="entry name" value="NUC"/>
    <property type="match status" value="1"/>
</dbReference>
<feature type="compositionally biased region" description="Low complexity" evidence="9">
    <location>
        <begin position="60"/>
        <end position="71"/>
    </location>
</feature>
<feature type="domain" description="ENPP1-3/EXOG-like endonuclease/phosphodiesterase" evidence="10">
    <location>
        <begin position="416"/>
        <end position="639"/>
    </location>
</feature>
<evidence type="ECO:0000256" key="6">
    <source>
        <dbReference type="PIRSR" id="PIRSR640255-1"/>
    </source>
</evidence>
<dbReference type="PRINTS" id="PR00839">
    <property type="entry name" value="V8PROTEASE"/>
</dbReference>
<dbReference type="eggNOG" id="COG3591">
    <property type="taxonomic scope" value="Bacteria"/>
</dbReference>
<reference evidence="12 13" key="1">
    <citation type="submission" date="2009-01" db="EMBL/GenBank/DDBJ databases">
        <title>Complete sequence of chromosome of Methylobacterium nodulans ORS 2060.</title>
        <authorList>
            <consortium name="US DOE Joint Genome Institute"/>
            <person name="Lucas S."/>
            <person name="Copeland A."/>
            <person name="Lapidus A."/>
            <person name="Glavina del Rio T."/>
            <person name="Dalin E."/>
            <person name="Tice H."/>
            <person name="Bruce D."/>
            <person name="Goodwin L."/>
            <person name="Pitluck S."/>
            <person name="Sims D."/>
            <person name="Brettin T."/>
            <person name="Detter J.C."/>
            <person name="Han C."/>
            <person name="Larimer F."/>
            <person name="Land M."/>
            <person name="Hauser L."/>
            <person name="Kyrpides N."/>
            <person name="Ivanova N."/>
            <person name="Marx C.J."/>
            <person name="Richardson P."/>
        </authorList>
    </citation>
    <scope>NUCLEOTIDE SEQUENCE [LARGE SCALE GENOMIC DNA]</scope>
    <source>
        <strain evidence="13">LMG 21967 / CNCM I-2342 / ORS 2060</strain>
    </source>
</reference>
<dbReference type="Gene3D" id="3.40.570.10">
    <property type="entry name" value="Extracellular Endonuclease, subunit A"/>
    <property type="match status" value="1"/>
</dbReference>
<keyword evidence="12" id="KW-0255">Endonuclease</keyword>
<dbReference type="Gene3D" id="2.40.10.10">
    <property type="entry name" value="Trypsin-like serine proteases"/>
    <property type="match status" value="2"/>
</dbReference>
<keyword evidence="7" id="KW-0479">Metal-binding</keyword>
<dbReference type="InterPro" id="IPR044925">
    <property type="entry name" value="His-Me_finger_sf"/>
</dbReference>
<evidence type="ECO:0000256" key="9">
    <source>
        <dbReference type="SAM" id="MobiDB-lite"/>
    </source>
</evidence>
<keyword evidence="4 8" id="KW-0378">Hydrolase</keyword>
<evidence type="ECO:0000256" key="5">
    <source>
        <dbReference type="ARBA" id="ARBA00022825"/>
    </source>
</evidence>
<organism evidence="12 13">
    <name type="scientific">Methylobacterium nodulans (strain LMG 21967 / CNCM I-2342 / ORS 2060)</name>
    <dbReference type="NCBI Taxonomy" id="460265"/>
    <lineage>
        <taxon>Bacteria</taxon>
        <taxon>Pseudomonadati</taxon>
        <taxon>Pseudomonadota</taxon>
        <taxon>Alphaproteobacteria</taxon>
        <taxon>Hyphomicrobiales</taxon>
        <taxon>Methylobacteriaceae</taxon>
        <taxon>Methylobacterium</taxon>
    </lineage>
</organism>
<evidence type="ECO:0000256" key="7">
    <source>
        <dbReference type="PIRSR" id="PIRSR640255-2"/>
    </source>
</evidence>
<dbReference type="EMBL" id="CP001349">
    <property type="protein sequence ID" value="ACL55829.1"/>
    <property type="molecule type" value="Genomic_DNA"/>
</dbReference>
<dbReference type="GO" id="GO:0003676">
    <property type="term" value="F:nucleic acid binding"/>
    <property type="evidence" value="ECO:0007669"/>
    <property type="project" value="InterPro"/>
</dbReference>
<dbReference type="InterPro" id="IPR040255">
    <property type="entry name" value="Non-specific_endonuclease"/>
</dbReference>
<dbReference type="eggNOG" id="COG1864">
    <property type="taxonomic scope" value="Bacteria"/>
</dbReference>
<dbReference type="InterPro" id="IPR009003">
    <property type="entry name" value="Peptidase_S1_PA"/>
</dbReference>
<keyword evidence="12" id="KW-0540">Nuclease</keyword>
<evidence type="ECO:0000256" key="1">
    <source>
        <dbReference type="ARBA" id="ARBA00008764"/>
    </source>
</evidence>
<sequence length="669" mass="73285">MATDEERLERVQRRLTPAVRQAIEKAIALDRLPAPLRSVIAQPALERLRPSDRMAPESLGPAAAPRGRSGPASPLAAIPIAGLEAIVQRTGRPPLLVRDDRVVMEDLPDFPEGTDGLIREVEGRIPSVGRIEFINHAMTWGGTGWVVRETGGRSLVITNRHVAALVAKRKADGRAIFMRSPFGQPYRASIDFLAEAERLEDATRTARLTEVVYLADDAAADVALLRVEATGFPLPGPLDLHDGPVHRNDLVAVIGYPAFDSRNDADDQARYFRDLYDVKRFAPGFVMQEPEAGAVFSHDCTTLGGNSGSPLIRLTDGKAVGLHFQGLYGRNNSAVGAATVAALLRGERPVAVLLPETLEERADGHHPAEHFRGRAGFDPHFLGDALPTPWPVLPAETVADLAAPSDAPPEPNELRYTHFGVKYCARRKVPVVTAVNIDGGRSVRIKRGADQWFTDGRIPREIQLGQANFADSAIDRGHMVRREDPNWGEDAEARLANGDTFHYVNAAAQHASLNQGKTLWQGLENYILESTRTHGLRACVFTGPVLRGPDEEDETVIDRAVVPLEFWKLVVTLDAEDQGLHATAYLLSQGELIRRLLEKRSRREGLEGFTLGAYRTFQLAVSDLAEATGYDLSAYVDADPLRKFEAAREALASKEPVFLPVEVPTDIRL</sequence>
<dbReference type="Proteomes" id="UP000008207">
    <property type="component" value="Chromosome"/>
</dbReference>
<dbReference type="GO" id="GO:0006508">
    <property type="term" value="P:proteolysis"/>
    <property type="evidence" value="ECO:0007669"/>
    <property type="project" value="UniProtKB-KW"/>
</dbReference>
<keyword evidence="13" id="KW-1185">Reference proteome</keyword>
<dbReference type="EC" id="3.4.21.-" evidence="8"/>
<feature type="active site" description="Proton acceptor" evidence="6">
    <location>
        <position position="478"/>
    </location>
</feature>
<accession>B8IGC9</accession>
<dbReference type="GO" id="GO:0046872">
    <property type="term" value="F:metal ion binding"/>
    <property type="evidence" value="ECO:0007669"/>
    <property type="project" value="UniProtKB-KW"/>
</dbReference>
<dbReference type="GO" id="GO:0004519">
    <property type="term" value="F:endonuclease activity"/>
    <property type="evidence" value="ECO:0007669"/>
    <property type="project" value="UniProtKB-KW"/>
</dbReference>
<feature type="domain" description="DNA/RNA non-specific endonuclease/pyrophosphatase/phosphodiesterase" evidence="11">
    <location>
        <begin position="415"/>
        <end position="639"/>
    </location>
</feature>
<evidence type="ECO:0000256" key="2">
    <source>
        <dbReference type="ARBA" id="ARBA00022670"/>
    </source>
</evidence>
<dbReference type="PANTHER" id="PTHR13966">
    <property type="entry name" value="ENDONUCLEASE RELATED"/>
    <property type="match status" value="1"/>
</dbReference>
<dbReference type="InterPro" id="IPR044929">
    <property type="entry name" value="DNA/RNA_non-sp_Endonuclease_sf"/>
</dbReference>
<dbReference type="Pfam" id="PF13365">
    <property type="entry name" value="Trypsin_2"/>
    <property type="match status" value="1"/>
</dbReference>
<feature type="region of interest" description="Disordered" evidence="9">
    <location>
        <begin position="47"/>
        <end position="71"/>
    </location>
</feature>
<dbReference type="PANTHER" id="PTHR13966:SF5">
    <property type="entry name" value="ENDONUCLEASE G, MITOCHONDRIAL"/>
    <property type="match status" value="1"/>
</dbReference>
<dbReference type="InterPro" id="IPR043504">
    <property type="entry name" value="Peptidase_S1_PA_chymotrypsin"/>
</dbReference>
<dbReference type="Pfam" id="PF01223">
    <property type="entry name" value="Endonuclease_NS"/>
    <property type="match status" value="1"/>
</dbReference>
<protein>
    <recommendedName>
        <fullName evidence="8">Serine protease</fullName>
        <ecNumber evidence="8">3.4.21.-</ecNumber>
    </recommendedName>
</protein>
<evidence type="ECO:0000256" key="3">
    <source>
        <dbReference type="ARBA" id="ARBA00022729"/>
    </source>
</evidence>
<evidence type="ECO:0000259" key="10">
    <source>
        <dbReference type="SMART" id="SM00477"/>
    </source>
</evidence>
<dbReference type="InterPro" id="IPR001604">
    <property type="entry name" value="Endo_G_ENPP1-like_dom"/>
</dbReference>
<keyword evidence="5 8" id="KW-0720">Serine protease</keyword>
<dbReference type="HOGENOM" id="CLU_436083_0_0_5"/>
<dbReference type="KEGG" id="mno:Mnod_0799"/>
<name>B8IGC9_METNO</name>
<proteinExistence type="inferred from homology"/>
<evidence type="ECO:0000256" key="4">
    <source>
        <dbReference type="ARBA" id="ARBA00022801"/>
    </source>
</evidence>
<dbReference type="SUPFAM" id="SSF50494">
    <property type="entry name" value="Trypsin-like serine proteases"/>
    <property type="match status" value="1"/>
</dbReference>
<dbReference type="SMART" id="SM00477">
    <property type="entry name" value="NUC"/>
    <property type="match status" value="1"/>
</dbReference>
<dbReference type="AlphaFoldDB" id="B8IGC9"/>
<evidence type="ECO:0000313" key="13">
    <source>
        <dbReference type="Proteomes" id="UP000008207"/>
    </source>
</evidence>
<comment type="similarity">
    <text evidence="1 8">Belongs to the peptidase S1B family.</text>
</comment>
<gene>
    <name evidence="12" type="ordered locus">Mnod_0799</name>
</gene>
<dbReference type="InterPro" id="IPR008256">
    <property type="entry name" value="Peptidase_S1B"/>
</dbReference>
<dbReference type="RefSeq" id="WP_015927533.1">
    <property type="nucleotide sequence ID" value="NC_011894.1"/>
</dbReference>
<dbReference type="GO" id="GO:0008236">
    <property type="term" value="F:serine-type peptidase activity"/>
    <property type="evidence" value="ECO:0007669"/>
    <property type="project" value="UniProtKB-KW"/>
</dbReference>
<evidence type="ECO:0000259" key="11">
    <source>
        <dbReference type="SMART" id="SM00892"/>
    </source>
</evidence>
<feature type="binding site" evidence="7">
    <location>
        <position position="514"/>
    </location>
    <ligand>
        <name>Mg(2+)</name>
        <dbReference type="ChEBI" id="CHEBI:18420"/>
        <note>catalytic</note>
    </ligand>
</feature>
<dbReference type="SUPFAM" id="SSF54060">
    <property type="entry name" value="His-Me finger endonucleases"/>
    <property type="match status" value="1"/>
</dbReference>